<dbReference type="PROSITE" id="PS50894">
    <property type="entry name" value="HPT"/>
    <property type="match status" value="1"/>
</dbReference>
<dbReference type="PANTHER" id="PTHR43395:SF10">
    <property type="entry name" value="CHEMOTAXIS PROTEIN CHEA"/>
    <property type="match status" value="1"/>
</dbReference>
<comment type="catalytic activity">
    <reaction evidence="1">
        <text>ATP + protein L-histidine = ADP + protein N-phospho-L-histidine.</text>
        <dbReference type="EC" id="2.7.13.3"/>
    </reaction>
</comment>
<dbReference type="FunFam" id="3.30.565.10:FF:000016">
    <property type="entry name" value="Chemotaxis protein CheA, putative"/>
    <property type="match status" value="1"/>
</dbReference>
<dbReference type="SUPFAM" id="SSF50341">
    <property type="entry name" value="CheW-like"/>
    <property type="match status" value="1"/>
</dbReference>
<name>A0A7C4YD91_UNCW3</name>
<dbReference type="PRINTS" id="PR00344">
    <property type="entry name" value="BCTRLSENSOR"/>
</dbReference>
<dbReference type="Gene3D" id="3.30.565.10">
    <property type="entry name" value="Histidine kinase-like ATPase, C-terminal domain"/>
    <property type="match status" value="1"/>
</dbReference>
<sequence>MFQNEQFEKYKKLFISEVNSYIEKLNVIVPELEKKHDSKTIEEIFRIFHTIKGMAATMGYEELVQVSHNVENTLQDVKDGKVKITDEIIDNIIRAVDKIESFLGKKKQNVKIVLKKDTMLPTARFFMILNRMKMLTDVSPITPSLKEIKEGKDYFEFIISVSDFSKISKLSSEFSEIESIQTIEEEKVEEEKEIKKLKELRIGIEDLDSLQNIVAELVISKERLINIAKELKNEQLSQVVETHNRFISSLQDVVMKIRMVPLSHIFDRFPRYVRDLSREMGKTVDLEITGSDIELDRSLIESISDPIIHIIRNSIDHGIEPVQERREKGKPETGKIKIIAEREKGVIKISVSDDGRGIDFGKVRKKAVELGYCSNEDEANKLSEKDLLSLLFLSGFSTKENLSTVSGRGVGLDVVRDVIRKIGGNVEIHSKKDEGTIVNLFVPLTMAIIKAYIVKVKGHNFAIPMTFLLETINLSPSNFSYILGKPVILLREEIIPVYSLSYILKLDSEKYEGIIPSLIINIEGKKYIVTVDELGESLEIVVKHLPHTIRNMREFSGTTIIGDGNPCLILDIPNIIG</sequence>
<dbReference type="InterPro" id="IPR037052">
    <property type="entry name" value="CheA-like_P2_sf"/>
</dbReference>
<dbReference type="Gene3D" id="2.30.30.40">
    <property type="entry name" value="SH3 Domains"/>
    <property type="match status" value="1"/>
</dbReference>
<dbReference type="InterPro" id="IPR036097">
    <property type="entry name" value="HisK_dim/P_sf"/>
</dbReference>
<dbReference type="SMART" id="SM00260">
    <property type="entry name" value="CheW"/>
    <property type="match status" value="1"/>
</dbReference>
<keyword evidence="10" id="KW-0418">Kinase</keyword>
<dbReference type="InterPro" id="IPR036641">
    <property type="entry name" value="HPT_dom_sf"/>
</dbReference>
<dbReference type="EMBL" id="DTHG01000083">
    <property type="protein sequence ID" value="HGW92160.1"/>
    <property type="molecule type" value="Genomic_DNA"/>
</dbReference>
<keyword evidence="8" id="KW-0808">Transferase</keyword>
<dbReference type="Gene3D" id="3.30.70.1110">
    <property type="entry name" value="Histidine kinase CheA-like, P2 response regulator-binding domain"/>
    <property type="match status" value="1"/>
</dbReference>
<evidence type="ECO:0000259" key="16">
    <source>
        <dbReference type="PROSITE" id="PS50109"/>
    </source>
</evidence>
<comment type="subcellular location">
    <subcellularLocation>
        <location evidence="2">Cytoplasm</location>
    </subcellularLocation>
</comment>
<evidence type="ECO:0000259" key="17">
    <source>
        <dbReference type="PROSITE" id="PS50851"/>
    </source>
</evidence>
<dbReference type="InterPro" id="IPR051315">
    <property type="entry name" value="Bact_Chemotaxis_CheA"/>
</dbReference>
<dbReference type="GO" id="GO:0005524">
    <property type="term" value="F:ATP binding"/>
    <property type="evidence" value="ECO:0007669"/>
    <property type="project" value="UniProtKB-KW"/>
</dbReference>
<keyword evidence="12" id="KW-0902">Two-component regulatory system</keyword>
<keyword evidence="7 14" id="KW-0597">Phosphoprotein</keyword>
<protein>
    <recommendedName>
        <fullName evidence="4">Chemotaxis protein CheA</fullName>
        <ecNumber evidence="3">2.7.13.3</ecNumber>
    </recommendedName>
</protein>
<feature type="coiled-coil region" evidence="15">
    <location>
        <begin position="180"/>
        <end position="234"/>
    </location>
</feature>
<evidence type="ECO:0000256" key="7">
    <source>
        <dbReference type="ARBA" id="ARBA00022553"/>
    </source>
</evidence>
<evidence type="ECO:0000256" key="5">
    <source>
        <dbReference type="ARBA" id="ARBA00022490"/>
    </source>
</evidence>
<proteinExistence type="predicted"/>
<dbReference type="SUPFAM" id="SSF55874">
    <property type="entry name" value="ATPase domain of HSP90 chaperone/DNA topoisomerase II/histidine kinase"/>
    <property type="match status" value="1"/>
</dbReference>
<dbReference type="Pfam" id="PF07194">
    <property type="entry name" value="P2"/>
    <property type="match status" value="1"/>
</dbReference>
<keyword evidence="15" id="KW-0175">Coiled coil</keyword>
<evidence type="ECO:0000313" key="19">
    <source>
        <dbReference type="EMBL" id="HGW92160.1"/>
    </source>
</evidence>
<feature type="modified residue" description="Phosphohistidine" evidence="14">
    <location>
        <position position="49"/>
    </location>
</feature>
<dbReference type="SMART" id="SM00073">
    <property type="entry name" value="HPT"/>
    <property type="match status" value="1"/>
</dbReference>
<keyword evidence="6" id="KW-0145">Chemotaxis</keyword>
<organism evidence="19">
    <name type="scientific">candidate division WOR-3 bacterium</name>
    <dbReference type="NCBI Taxonomy" id="2052148"/>
    <lineage>
        <taxon>Bacteria</taxon>
        <taxon>Bacteria division WOR-3</taxon>
    </lineage>
</organism>
<dbReference type="Pfam" id="PF01627">
    <property type="entry name" value="Hpt"/>
    <property type="match status" value="1"/>
</dbReference>
<dbReference type="Pfam" id="PF02895">
    <property type="entry name" value="H-kinase_dim"/>
    <property type="match status" value="1"/>
</dbReference>
<dbReference type="InterPro" id="IPR002545">
    <property type="entry name" value="CheW-lke_dom"/>
</dbReference>
<dbReference type="Gene3D" id="1.10.287.560">
    <property type="entry name" value="Histidine kinase CheA-like, homodimeric domain"/>
    <property type="match status" value="1"/>
</dbReference>
<dbReference type="PROSITE" id="PS50851">
    <property type="entry name" value="CHEW"/>
    <property type="match status" value="1"/>
</dbReference>
<accession>A0A7C4YD91</accession>
<dbReference type="InterPro" id="IPR037006">
    <property type="entry name" value="CheA-like_homodim_sf"/>
</dbReference>
<dbReference type="SUPFAM" id="SSF47384">
    <property type="entry name" value="Homodimeric domain of signal transducing histidine kinase"/>
    <property type="match status" value="1"/>
</dbReference>
<evidence type="ECO:0000259" key="18">
    <source>
        <dbReference type="PROSITE" id="PS50894"/>
    </source>
</evidence>
<dbReference type="SMART" id="SM01231">
    <property type="entry name" value="H-kinase_dim"/>
    <property type="match status" value="1"/>
</dbReference>
<dbReference type="SUPFAM" id="SSF55052">
    <property type="entry name" value="CheY-binding domain of CheA"/>
    <property type="match status" value="1"/>
</dbReference>
<evidence type="ECO:0000256" key="2">
    <source>
        <dbReference type="ARBA" id="ARBA00004496"/>
    </source>
</evidence>
<dbReference type="CDD" id="cd00088">
    <property type="entry name" value="HPT"/>
    <property type="match status" value="1"/>
</dbReference>
<evidence type="ECO:0000256" key="4">
    <source>
        <dbReference type="ARBA" id="ARBA00021495"/>
    </source>
</evidence>
<feature type="domain" description="CheW-like" evidence="17">
    <location>
        <begin position="448"/>
        <end position="577"/>
    </location>
</feature>
<dbReference type="InterPro" id="IPR035891">
    <property type="entry name" value="CheY-binding_CheA"/>
</dbReference>
<evidence type="ECO:0000256" key="12">
    <source>
        <dbReference type="ARBA" id="ARBA00023012"/>
    </source>
</evidence>
<dbReference type="SMART" id="SM00387">
    <property type="entry name" value="HATPase_c"/>
    <property type="match status" value="1"/>
</dbReference>
<evidence type="ECO:0000256" key="11">
    <source>
        <dbReference type="ARBA" id="ARBA00022840"/>
    </source>
</evidence>
<comment type="caution">
    <text evidence="19">The sequence shown here is derived from an EMBL/GenBank/DDBJ whole genome shotgun (WGS) entry which is preliminary data.</text>
</comment>
<dbReference type="InterPro" id="IPR004358">
    <property type="entry name" value="Sig_transdc_His_kin-like_C"/>
</dbReference>
<feature type="domain" description="Histidine kinase" evidence="16">
    <location>
        <begin position="195"/>
        <end position="446"/>
    </location>
</feature>
<evidence type="ECO:0000256" key="9">
    <source>
        <dbReference type="ARBA" id="ARBA00022741"/>
    </source>
</evidence>
<evidence type="ECO:0000256" key="8">
    <source>
        <dbReference type="ARBA" id="ARBA00022679"/>
    </source>
</evidence>
<evidence type="ECO:0000256" key="10">
    <source>
        <dbReference type="ARBA" id="ARBA00022777"/>
    </source>
</evidence>
<dbReference type="Pfam" id="PF01584">
    <property type="entry name" value="CheW"/>
    <property type="match status" value="1"/>
</dbReference>
<keyword evidence="9" id="KW-0547">Nucleotide-binding</keyword>
<dbReference type="InterPro" id="IPR003594">
    <property type="entry name" value="HATPase_dom"/>
</dbReference>
<gene>
    <name evidence="19" type="ORF">ENV67_06445</name>
</gene>
<evidence type="ECO:0000256" key="3">
    <source>
        <dbReference type="ARBA" id="ARBA00012438"/>
    </source>
</evidence>
<evidence type="ECO:0000256" key="6">
    <source>
        <dbReference type="ARBA" id="ARBA00022500"/>
    </source>
</evidence>
<evidence type="ECO:0000256" key="13">
    <source>
        <dbReference type="ARBA" id="ARBA00035100"/>
    </source>
</evidence>
<dbReference type="GO" id="GO:0005737">
    <property type="term" value="C:cytoplasm"/>
    <property type="evidence" value="ECO:0007669"/>
    <property type="project" value="UniProtKB-SubCell"/>
</dbReference>
<comment type="function">
    <text evidence="13">Involved in the transmission of sensory signals from the chemoreceptors to the flagellar motors. CheA is autophosphorylated; it can transfer its phosphate group to either CheB or CheY.</text>
</comment>
<dbReference type="GO" id="GO:0006935">
    <property type="term" value="P:chemotaxis"/>
    <property type="evidence" value="ECO:0007669"/>
    <property type="project" value="UniProtKB-KW"/>
</dbReference>
<dbReference type="PANTHER" id="PTHR43395">
    <property type="entry name" value="SENSOR HISTIDINE KINASE CHEA"/>
    <property type="match status" value="1"/>
</dbReference>
<dbReference type="EC" id="2.7.13.3" evidence="3"/>
<dbReference type="InterPro" id="IPR036890">
    <property type="entry name" value="HATPase_C_sf"/>
</dbReference>
<evidence type="ECO:0000256" key="14">
    <source>
        <dbReference type="PROSITE-ProRule" id="PRU00110"/>
    </source>
</evidence>
<dbReference type="InterPro" id="IPR036061">
    <property type="entry name" value="CheW-like_dom_sf"/>
</dbReference>
<dbReference type="GO" id="GO:0000155">
    <property type="term" value="F:phosphorelay sensor kinase activity"/>
    <property type="evidence" value="ECO:0007669"/>
    <property type="project" value="InterPro"/>
</dbReference>
<keyword evidence="11" id="KW-0067">ATP-binding</keyword>
<dbReference type="InterPro" id="IPR010808">
    <property type="entry name" value="CheA_P2-bd"/>
</dbReference>
<dbReference type="InterPro" id="IPR005467">
    <property type="entry name" value="His_kinase_dom"/>
</dbReference>
<reference evidence="19" key="1">
    <citation type="journal article" date="2020" name="mSystems">
        <title>Genome- and Community-Level Interaction Insights into Carbon Utilization and Element Cycling Functions of Hydrothermarchaeota in Hydrothermal Sediment.</title>
        <authorList>
            <person name="Zhou Z."/>
            <person name="Liu Y."/>
            <person name="Xu W."/>
            <person name="Pan J."/>
            <person name="Luo Z.H."/>
            <person name="Li M."/>
        </authorList>
    </citation>
    <scope>NUCLEOTIDE SEQUENCE [LARGE SCALE GENOMIC DNA]</scope>
    <source>
        <strain evidence="19">SpSt-780</strain>
    </source>
</reference>
<keyword evidence="5" id="KW-0963">Cytoplasm</keyword>
<dbReference type="Pfam" id="PF02518">
    <property type="entry name" value="HATPase_c"/>
    <property type="match status" value="1"/>
</dbReference>
<evidence type="ECO:0000256" key="1">
    <source>
        <dbReference type="ARBA" id="ARBA00000085"/>
    </source>
</evidence>
<dbReference type="InterPro" id="IPR004105">
    <property type="entry name" value="CheA-like_dim"/>
</dbReference>
<dbReference type="InterPro" id="IPR008207">
    <property type="entry name" value="Sig_transdc_His_kin_Hpt_dom"/>
</dbReference>
<dbReference type="Gene3D" id="1.20.120.160">
    <property type="entry name" value="HPT domain"/>
    <property type="match status" value="1"/>
</dbReference>
<feature type="domain" description="HPt" evidence="18">
    <location>
        <begin position="3"/>
        <end position="106"/>
    </location>
</feature>
<dbReference type="AlphaFoldDB" id="A0A7C4YD91"/>
<dbReference type="PROSITE" id="PS50109">
    <property type="entry name" value="HIS_KIN"/>
    <property type="match status" value="1"/>
</dbReference>
<evidence type="ECO:0000256" key="15">
    <source>
        <dbReference type="SAM" id="Coils"/>
    </source>
</evidence>
<dbReference type="SUPFAM" id="SSF47226">
    <property type="entry name" value="Histidine-containing phosphotransfer domain, HPT domain"/>
    <property type="match status" value="1"/>
</dbReference>